<dbReference type="NCBIfam" id="TIGR03696">
    <property type="entry name" value="Rhs_assc_core"/>
    <property type="match status" value="1"/>
</dbReference>
<reference evidence="1 2" key="1">
    <citation type="submission" date="2020-07" db="EMBL/GenBank/DDBJ databases">
        <title>Genomic Encyclopedia of Type Strains, Phase IV (KMG-IV): sequencing the most valuable type-strain genomes for metagenomic binning, comparative biology and taxonomic classification.</title>
        <authorList>
            <person name="Goeker M."/>
        </authorList>
    </citation>
    <scope>NUCLEOTIDE SEQUENCE [LARGE SCALE GENOMIC DNA]</scope>
    <source>
        <strain evidence="1 2">DSM 23697</strain>
    </source>
</reference>
<sequence>MPQENSYSSFGGLFEEDNSNTNQAYKYNGKELDRMHGLDWYDYGSRNYDAALPVWTTVDPLADRPKQAGMSPYSAFANNPIRYVNSTVIWGDANQAERLNKSIIKRIESIDKNSEKIQAKI</sequence>
<organism evidence="1 2">
    <name type="scientific">Macellibacteroides fermentans</name>
    <dbReference type="NCBI Taxonomy" id="879969"/>
    <lineage>
        <taxon>Bacteria</taxon>
        <taxon>Pseudomonadati</taxon>
        <taxon>Bacteroidota</taxon>
        <taxon>Bacteroidia</taxon>
        <taxon>Bacteroidales</taxon>
        <taxon>Porphyromonadaceae</taxon>
        <taxon>Macellibacteroides</taxon>
    </lineage>
</organism>
<evidence type="ECO:0000313" key="1">
    <source>
        <dbReference type="EMBL" id="NYI49062.1"/>
    </source>
</evidence>
<gene>
    <name evidence="1" type="ORF">F5613_001140</name>
</gene>
<comment type="caution">
    <text evidence="1">The sequence shown here is derived from an EMBL/GenBank/DDBJ whole genome shotgun (WGS) entry which is preliminary data.</text>
</comment>
<protein>
    <submittedName>
        <fullName evidence="1">RHS repeat-associated protein</fullName>
    </submittedName>
</protein>
<dbReference type="Proteomes" id="UP000574332">
    <property type="component" value="Unassembled WGS sequence"/>
</dbReference>
<dbReference type="AlphaFoldDB" id="A0A8E1ZX06"/>
<dbReference type="RefSeq" id="WP_179399023.1">
    <property type="nucleotide sequence ID" value="NZ_JACCCY010000002.1"/>
</dbReference>
<dbReference type="Gene3D" id="2.180.10.10">
    <property type="entry name" value="RHS repeat-associated core"/>
    <property type="match status" value="1"/>
</dbReference>
<evidence type="ECO:0000313" key="2">
    <source>
        <dbReference type="Proteomes" id="UP000574332"/>
    </source>
</evidence>
<accession>A0A8E1ZX06</accession>
<name>A0A8E1ZX06_9PORP</name>
<keyword evidence="2" id="KW-1185">Reference proteome</keyword>
<dbReference type="InterPro" id="IPR022385">
    <property type="entry name" value="Rhs_assc_core"/>
</dbReference>
<dbReference type="EMBL" id="JACCCY010000002">
    <property type="protein sequence ID" value="NYI49062.1"/>
    <property type="molecule type" value="Genomic_DNA"/>
</dbReference>
<proteinExistence type="predicted"/>